<keyword evidence="2" id="KW-0496">Mitochondrion</keyword>
<geneLocation type="mitochondrion" evidence="2"/>
<name>A0A124GN14_PICGL</name>
<dbReference type="AlphaFoldDB" id="A0A124GN14"/>
<keyword evidence="1" id="KW-0472">Membrane</keyword>
<proteinExistence type="predicted"/>
<evidence type="ECO:0000256" key="1">
    <source>
        <dbReference type="SAM" id="Phobius"/>
    </source>
</evidence>
<evidence type="ECO:0000313" key="2">
    <source>
        <dbReference type="EMBL" id="KUM47391.1"/>
    </source>
</evidence>
<comment type="caution">
    <text evidence="2">The sequence shown here is derived from an EMBL/GenBank/DDBJ whole genome shotgun (WGS) entry which is preliminary data.</text>
</comment>
<gene>
    <name evidence="2" type="ORF">ABT39_MTgene5576</name>
</gene>
<accession>A0A124GN14</accession>
<organism evidence="2">
    <name type="scientific">Picea glauca</name>
    <name type="common">White spruce</name>
    <name type="synonym">Pinus glauca</name>
    <dbReference type="NCBI Taxonomy" id="3330"/>
    <lineage>
        <taxon>Eukaryota</taxon>
        <taxon>Viridiplantae</taxon>
        <taxon>Streptophyta</taxon>
        <taxon>Embryophyta</taxon>
        <taxon>Tracheophyta</taxon>
        <taxon>Spermatophyta</taxon>
        <taxon>Pinopsida</taxon>
        <taxon>Pinidae</taxon>
        <taxon>Conifers I</taxon>
        <taxon>Pinales</taxon>
        <taxon>Pinaceae</taxon>
        <taxon>Picea</taxon>
    </lineage>
</organism>
<feature type="transmembrane region" description="Helical" evidence="1">
    <location>
        <begin position="44"/>
        <end position="62"/>
    </location>
</feature>
<protein>
    <submittedName>
        <fullName evidence="2">Uncharacterized protein</fullName>
    </submittedName>
</protein>
<keyword evidence="1" id="KW-0812">Transmembrane</keyword>
<reference evidence="2" key="1">
    <citation type="journal article" date="2015" name="Genome Biol. Evol.">
        <title>Organellar Genomes of White Spruce (Picea glauca): Assembly and Annotation.</title>
        <authorList>
            <person name="Jackman S.D."/>
            <person name="Warren R.L."/>
            <person name="Gibb E.A."/>
            <person name="Vandervalk B.P."/>
            <person name="Mohamadi H."/>
            <person name="Chu J."/>
            <person name="Raymond A."/>
            <person name="Pleasance S."/>
            <person name="Coope R."/>
            <person name="Wildung M.R."/>
            <person name="Ritland C.E."/>
            <person name="Bousquet J."/>
            <person name="Jones S.J."/>
            <person name="Bohlmann J."/>
            <person name="Birol I."/>
        </authorList>
    </citation>
    <scope>NUCLEOTIDE SEQUENCE [LARGE SCALE GENOMIC DNA]</scope>
    <source>
        <tissue evidence="2">Flushing bud</tissue>
    </source>
</reference>
<sequence>MMITKYLYLDYIYNTCTFFFSAIRCRKAACLLREGKKRELKVKSGVCLACLYLFLCGLFLTFDDGFSSLTIDQFDTAYDRREMTAIIISF</sequence>
<dbReference type="EMBL" id="LKAM01000007">
    <property type="protein sequence ID" value="KUM47391.1"/>
    <property type="molecule type" value="Genomic_DNA"/>
</dbReference>
<keyword evidence="1" id="KW-1133">Transmembrane helix</keyword>